<keyword evidence="9" id="KW-0969">Cilium</keyword>
<reference evidence="9" key="1">
    <citation type="submission" date="2019-11" db="EMBL/GenBank/DDBJ databases">
        <title>Acidithiobacillus ferrianus sp. nov.: a facultatively anaerobic and extremely acidophilic chemolithoautotroph.</title>
        <authorList>
            <person name="Norris P.R."/>
            <person name="Falagan C."/>
            <person name="Moya-Beltran A."/>
            <person name="Castro M."/>
            <person name="Quatrini R."/>
            <person name="Johnson D.B."/>
        </authorList>
    </citation>
    <scope>NUCLEOTIDE SEQUENCE [LARGE SCALE GENOMIC DNA]</scope>
    <source>
        <strain evidence="9">MG</strain>
    </source>
</reference>
<keyword evidence="3 7" id="KW-1133">Transmembrane helix</keyword>
<keyword evidence="2 7" id="KW-0812">Transmembrane</keyword>
<comment type="similarity">
    <text evidence="6 7">Belongs to the FliO/MopB family.</text>
</comment>
<dbReference type="GO" id="GO:0009425">
    <property type="term" value="C:bacterial-type flagellum basal body"/>
    <property type="evidence" value="ECO:0007669"/>
    <property type="project" value="UniProtKB-SubCell"/>
</dbReference>
<dbReference type="GO" id="GO:0005886">
    <property type="term" value="C:plasma membrane"/>
    <property type="evidence" value="ECO:0007669"/>
    <property type="project" value="UniProtKB-SubCell"/>
</dbReference>
<proteinExistence type="inferred from homology"/>
<gene>
    <name evidence="9" type="primary">fliO</name>
    <name evidence="9" type="ORF">GL267_10795</name>
</gene>
<evidence type="ECO:0000313" key="9">
    <source>
        <dbReference type="EMBL" id="NDU43106.1"/>
    </source>
</evidence>
<evidence type="ECO:0000256" key="2">
    <source>
        <dbReference type="ARBA" id="ARBA00022692"/>
    </source>
</evidence>
<comment type="caution">
    <text evidence="9">The sequence shown here is derived from an EMBL/GenBank/DDBJ whole genome shotgun (WGS) entry which is preliminary data.</text>
</comment>
<dbReference type="InterPro" id="IPR022781">
    <property type="entry name" value="Flagellar_biosynth_FliO"/>
</dbReference>
<sequence length="186" mass="19570">MKKHSRPDSGVKVTAPRASKIRLLSMTFALWSPSVWADTSAGAAAGGVFSWSSIFQLFSALVLVLLIFFGVVWSLKRLQPGLASGQAGGMRVVSSLSLGARERLLLVQMGEQQLLLGVSPAGITLLHTLETALPDTISNSPATFAGWLRTATERRKQGPWNQHIKTPTGGAGEPSSASVPGPPPSA</sequence>
<dbReference type="AlphaFoldDB" id="A0A845U6W0"/>
<keyword evidence="9" id="KW-0282">Flagellum</keyword>
<dbReference type="NCBIfam" id="TIGR03500">
    <property type="entry name" value="FliO_TIGR"/>
    <property type="match status" value="1"/>
</dbReference>
<dbReference type="InterPro" id="IPR052205">
    <property type="entry name" value="FliO/MopB"/>
</dbReference>
<keyword evidence="4 7" id="KW-0472">Membrane</keyword>
<organism evidence="9">
    <name type="scientific">Acidithiobacillus ferrianus</name>
    <dbReference type="NCBI Taxonomy" id="2678518"/>
    <lineage>
        <taxon>Bacteria</taxon>
        <taxon>Pseudomonadati</taxon>
        <taxon>Pseudomonadota</taxon>
        <taxon>Acidithiobacillia</taxon>
        <taxon>Acidithiobacillales</taxon>
        <taxon>Acidithiobacillaceae</taxon>
        <taxon>Acidithiobacillus</taxon>
    </lineage>
</organism>
<protein>
    <recommendedName>
        <fullName evidence="7">Flagellar protein</fullName>
    </recommendedName>
</protein>
<evidence type="ECO:0000256" key="4">
    <source>
        <dbReference type="ARBA" id="ARBA00023136"/>
    </source>
</evidence>
<evidence type="ECO:0000256" key="1">
    <source>
        <dbReference type="ARBA" id="ARBA00022475"/>
    </source>
</evidence>
<dbReference type="Pfam" id="PF04347">
    <property type="entry name" value="FliO"/>
    <property type="match status" value="1"/>
</dbReference>
<keyword evidence="9" id="KW-0966">Cell projection</keyword>
<evidence type="ECO:0000256" key="5">
    <source>
        <dbReference type="ARBA" id="ARBA00023143"/>
    </source>
</evidence>
<name>A0A845U6W0_9PROT</name>
<evidence type="ECO:0000256" key="3">
    <source>
        <dbReference type="ARBA" id="ARBA00022989"/>
    </source>
</evidence>
<comment type="subcellular location">
    <subcellularLocation>
        <location evidence="7">Cell membrane</location>
    </subcellularLocation>
    <subcellularLocation>
        <location evidence="7">Bacterial flagellum basal body</location>
    </subcellularLocation>
</comment>
<feature type="region of interest" description="Disordered" evidence="8">
    <location>
        <begin position="154"/>
        <end position="186"/>
    </location>
</feature>
<keyword evidence="1 7" id="KW-1003">Cell membrane</keyword>
<dbReference type="PANTHER" id="PTHR38766:SF1">
    <property type="entry name" value="FLAGELLAR PROTEIN FLIO"/>
    <property type="match status" value="1"/>
</dbReference>
<keyword evidence="5 7" id="KW-0975">Bacterial flagellum</keyword>
<dbReference type="GO" id="GO:0044781">
    <property type="term" value="P:bacterial-type flagellum organization"/>
    <property type="evidence" value="ECO:0007669"/>
    <property type="project" value="UniProtKB-UniRule"/>
</dbReference>
<dbReference type="EMBL" id="WNJL01000035">
    <property type="protein sequence ID" value="NDU43106.1"/>
    <property type="molecule type" value="Genomic_DNA"/>
</dbReference>
<evidence type="ECO:0000256" key="7">
    <source>
        <dbReference type="RuleBase" id="RU362064"/>
    </source>
</evidence>
<evidence type="ECO:0000256" key="8">
    <source>
        <dbReference type="SAM" id="MobiDB-lite"/>
    </source>
</evidence>
<evidence type="ECO:0000256" key="6">
    <source>
        <dbReference type="ARBA" id="ARBA00037937"/>
    </source>
</evidence>
<dbReference type="PANTHER" id="PTHR38766">
    <property type="entry name" value="FLAGELLAR PROTEIN FLIO"/>
    <property type="match status" value="1"/>
</dbReference>
<dbReference type="RefSeq" id="WP_163098308.1">
    <property type="nucleotide sequence ID" value="NZ_CP127523.1"/>
</dbReference>
<accession>A0A845U6W0</accession>
<feature type="transmembrane region" description="Helical" evidence="7">
    <location>
        <begin position="53"/>
        <end position="75"/>
    </location>
</feature>